<sequence>MMRIFAVMSMVLACALPLSQAHSAGWTQFRQIQELNQQPAAGTNASELVFVILAPGTNPSGCSTGNTFHFAVSNDRHKRIFAMLMAAQAAGRTVMLYTTGACHVTDSALLDGAVIGS</sequence>
<keyword evidence="1" id="KW-0732">Signal</keyword>
<name>A0ABV8SYI4_9GAMM</name>
<feature type="chain" id="PRO_5045770394" evidence="1">
    <location>
        <begin position="24"/>
        <end position="117"/>
    </location>
</feature>
<gene>
    <name evidence="2" type="ORF">ACFPN2_26365</name>
</gene>
<dbReference type="EMBL" id="JBHSDU010000014">
    <property type="protein sequence ID" value="MFC4312636.1"/>
    <property type="molecule type" value="Genomic_DNA"/>
</dbReference>
<dbReference type="Proteomes" id="UP001595904">
    <property type="component" value="Unassembled WGS sequence"/>
</dbReference>
<protein>
    <submittedName>
        <fullName evidence="2">Uncharacterized protein</fullName>
    </submittedName>
</protein>
<accession>A0ABV8SYI4</accession>
<keyword evidence="3" id="KW-1185">Reference proteome</keyword>
<organism evidence="2 3">
    <name type="scientific">Steroidobacter flavus</name>
    <dbReference type="NCBI Taxonomy" id="1842136"/>
    <lineage>
        <taxon>Bacteria</taxon>
        <taxon>Pseudomonadati</taxon>
        <taxon>Pseudomonadota</taxon>
        <taxon>Gammaproteobacteria</taxon>
        <taxon>Steroidobacterales</taxon>
        <taxon>Steroidobacteraceae</taxon>
        <taxon>Steroidobacter</taxon>
    </lineage>
</organism>
<evidence type="ECO:0000313" key="2">
    <source>
        <dbReference type="EMBL" id="MFC4312636.1"/>
    </source>
</evidence>
<comment type="caution">
    <text evidence="2">The sequence shown here is derived from an EMBL/GenBank/DDBJ whole genome shotgun (WGS) entry which is preliminary data.</text>
</comment>
<dbReference type="RefSeq" id="WP_380602205.1">
    <property type="nucleotide sequence ID" value="NZ_JBHSDU010000014.1"/>
</dbReference>
<proteinExistence type="predicted"/>
<evidence type="ECO:0000256" key="1">
    <source>
        <dbReference type="SAM" id="SignalP"/>
    </source>
</evidence>
<evidence type="ECO:0000313" key="3">
    <source>
        <dbReference type="Proteomes" id="UP001595904"/>
    </source>
</evidence>
<feature type="signal peptide" evidence="1">
    <location>
        <begin position="1"/>
        <end position="23"/>
    </location>
</feature>
<reference evidence="3" key="1">
    <citation type="journal article" date="2019" name="Int. J. Syst. Evol. Microbiol.">
        <title>The Global Catalogue of Microorganisms (GCM) 10K type strain sequencing project: providing services to taxonomists for standard genome sequencing and annotation.</title>
        <authorList>
            <consortium name="The Broad Institute Genomics Platform"/>
            <consortium name="The Broad Institute Genome Sequencing Center for Infectious Disease"/>
            <person name="Wu L."/>
            <person name="Ma J."/>
        </authorList>
    </citation>
    <scope>NUCLEOTIDE SEQUENCE [LARGE SCALE GENOMIC DNA]</scope>
    <source>
        <strain evidence="3">CGMCC 1.10759</strain>
    </source>
</reference>